<evidence type="ECO:0000256" key="6">
    <source>
        <dbReference type="ARBA" id="ARBA00023263"/>
    </source>
</evidence>
<dbReference type="SUPFAM" id="SSF50998">
    <property type="entry name" value="Quinoprotein alcohol dehydrogenase-like"/>
    <property type="match status" value="1"/>
</dbReference>
<accession>A0A0R0AES0</accession>
<dbReference type="EMBL" id="LLXU01000075">
    <property type="protein sequence ID" value="KRG43357.1"/>
    <property type="molecule type" value="Genomic_DNA"/>
</dbReference>
<dbReference type="STRING" id="676599.ARC20_09925"/>
<keyword evidence="6" id="KW-0281">Fimbrium</keyword>
<evidence type="ECO:0000313" key="9">
    <source>
        <dbReference type="Proteomes" id="UP000051802"/>
    </source>
</evidence>
<keyword evidence="5" id="KW-0106">Calcium</keyword>
<organism evidence="8 9">
    <name type="scientific">Stenotrophomonas panacihumi</name>
    <dbReference type="NCBI Taxonomy" id="676599"/>
    <lineage>
        <taxon>Bacteria</taxon>
        <taxon>Pseudomonadati</taxon>
        <taxon>Pseudomonadota</taxon>
        <taxon>Gammaproteobacteria</taxon>
        <taxon>Lysobacterales</taxon>
        <taxon>Lysobacteraceae</taxon>
        <taxon>Stenotrophomonas</taxon>
    </lineage>
</organism>
<evidence type="ECO:0000313" key="8">
    <source>
        <dbReference type="EMBL" id="KRG43357.1"/>
    </source>
</evidence>
<dbReference type="PROSITE" id="PS51820">
    <property type="entry name" value="PA14"/>
    <property type="match status" value="1"/>
</dbReference>
<dbReference type="InterPro" id="IPR011047">
    <property type="entry name" value="Quinoprotein_ADH-like_sf"/>
</dbReference>
<dbReference type="Proteomes" id="UP000051802">
    <property type="component" value="Unassembled WGS sequence"/>
</dbReference>
<dbReference type="GO" id="GO:0009289">
    <property type="term" value="C:pilus"/>
    <property type="evidence" value="ECO:0007669"/>
    <property type="project" value="UniProtKB-SubCell"/>
</dbReference>
<comment type="caution">
    <text evidence="8">The sequence shown here is derived from an EMBL/GenBank/DDBJ whole genome shotgun (WGS) entry which is preliminary data.</text>
</comment>
<dbReference type="InterPro" id="IPR008707">
    <property type="entry name" value="B-propeller_PilY1"/>
</dbReference>
<keyword evidence="4" id="KW-0479">Metal-binding</keyword>
<dbReference type="SUPFAM" id="SSF56988">
    <property type="entry name" value="Anthrax protective antigen"/>
    <property type="match status" value="1"/>
</dbReference>
<dbReference type="GO" id="GO:0046872">
    <property type="term" value="F:metal ion binding"/>
    <property type="evidence" value="ECO:0007669"/>
    <property type="project" value="UniProtKB-KW"/>
</dbReference>
<dbReference type="InterPro" id="IPR011658">
    <property type="entry name" value="PA14_dom"/>
</dbReference>
<protein>
    <submittedName>
        <fullName evidence="8">Fimbrial protein</fullName>
    </submittedName>
</protein>
<gene>
    <name evidence="8" type="ORF">ARC20_09925</name>
</gene>
<evidence type="ECO:0000256" key="5">
    <source>
        <dbReference type="ARBA" id="ARBA00022837"/>
    </source>
</evidence>
<comment type="subcellular location">
    <subcellularLocation>
        <location evidence="1">Fimbrium</location>
    </subcellularLocation>
</comment>
<evidence type="ECO:0000259" key="7">
    <source>
        <dbReference type="PROSITE" id="PS51820"/>
    </source>
</evidence>
<dbReference type="Pfam" id="PF05567">
    <property type="entry name" value="T4P_PilY1"/>
    <property type="match status" value="1"/>
</dbReference>
<evidence type="ECO:0000256" key="2">
    <source>
        <dbReference type="ARBA" id="ARBA00008387"/>
    </source>
</evidence>
<dbReference type="Pfam" id="PF07691">
    <property type="entry name" value="PA14"/>
    <property type="match status" value="1"/>
</dbReference>
<sequence length="1684" mass="179772">MKQNLFKYGLPLVAIAALGSLVYKGVTAPGPLNIADAPLFTRVALPPLNMLVMGRDHKLYYEAYNDASDLDNDGALDVGYKPDQISSYYGYYNSKVCYTTDGSKFVPQSAAGGTNGKQCDGATWSGDFLNYVTTSRMDALRKVLFGGYREVDSATQTILRASYTPQDAHSWGKQYTSVAVDGYDITKYTPLSAPGTGRNHLFAITTLSDNGIPQMRVLRNTTFKIWNWVSIERPVAGDDCFTATNSRVNCVSGSGSATGWQVVPAASLSNLNITTWKRSGNTPGSNADMTTFFNGNNNNNRCGTGTNITQIYATGANNNPFVPGSNSCTHDTYNTLITGTIYASTAGDYSFAVNGDDAIDLYIDGRLVVGWYGDHGGDASDGGLTSHSGTVNLSQGNHTVQVRHRENGGDDYWQLYWKTPNSGGSVSMTNYPLRVEACPPGAGKATLREDNCKVYSNNTSYKPTGILHEYGESNRMFFGLLTGSYQKNTTGGVLHSNMSSFSRELSPTTGQFCLNSNCGSGNDVKGIVHTISTFRMLDFNYNGYQYGCGWITTRPVNEGECWMWGNPVAEMMYETLRYFGGATQPRSEYDINNSSQDIATLALSKPSWKPPYTSVANGGGGYPACSQPTMTVLSDINPSYDYKVPGSHWGSFSGSGDPTSLNGLNVSTEADAIWAAEGGGTRKVFIGESNGVVDNAPTPKDVNNMSTIRGLAPEEPSKQGTYYSASVARFGANHKIGGDKFVRTYSVALASPLPKFDFPVGNGRVTLVPFAKSVRGSSIDASGNFQPTDQIVDFYVAKVANTGTHDQDASVNGGRPYAEFRINYEDVEQGADHDMDAIALYTLEVTATNELKVTLKSEYAAGGIDQHMGYIISGTTDDGVYLEICDLADGRTNDGNRSSCAGQQAYKLNTPPNRSPGYCNTASMPSDCTGLPPTAVRTFSVGTTAGATLLKDPLWYAAKYGNDQGVTVDADGDPTNYFLVTNPLYLREQLTKAFDAIGTSSGFSGSTAVVGARVNASSFLVVPSYASLNDGKDWVGDVTAYSVSSSGGFGTKLWSVAGRLPTTSTAVNDRKVYTAIADVNAANRDDNVREFRATELAVDPDHTSNAEMFNRLGYTEGEISANFGSVTPNQLVAYLRGDRSMEGAVLNSTPFRTRSSIMGDIINSSPVVATKRANYGWAGASGLSQDARTAYTAFVKAKSGTDAREYVYVGANDGMLHAFNDQGDEQFAYVPNGVLGNMAYLANRAYQHRYYVDGKLTLGDALVDGNWKTVLVGGLGAGGRSVYGLDISNPSEFDESNVMWEVTSTTQPDLGYVMGKPVVVPLQNGRWVALFGNGYNSTNGRAGLFVVDIATGAVVKKIMVDDGIVGSETAAGLSELGYNGMGSISAVDTNYDGLVDTVYGGDLHGNMWKFDLSADDEANWGTSYQDGLGNAKPLFIARDPSGNRQPITGGIEIAVGPGTGYMVYFGTGRYFAVGDNGTKDVSSLYAVWDNGTAVDNSRAALVQQTLSAGSNGDPSTRTGSRNSVNYYTHRGWYMDLIVGTDAQGERMIAQPQISEGSILFPTYTPGVTADCDPGGLNMTYKLASLTGAPNMGTVTLEPSGTTVGGEDTVGVGTKGDAPNQNVGLTHNSTPDQAFCNPGDDDCTLPDEDGGSEARCTEVILDSPDSTNTLTTNRVCGRQSWRQLR</sequence>
<reference evidence="8 9" key="1">
    <citation type="submission" date="2015-10" db="EMBL/GenBank/DDBJ databases">
        <title>Genome sequencing and analysis of members of genus Stenotrophomonas.</title>
        <authorList>
            <person name="Patil P.P."/>
            <person name="Midha S."/>
            <person name="Patil P.B."/>
        </authorList>
    </citation>
    <scope>NUCLEOTIDE SEQUENCE [LARGE SCALE GENOMIC DNA]</scope>
    <source>
        <strain evidence="8 9">JCM 16536</strain>
    </source>
</reference>
<evidence type="ECO:0000256" key="3">
    <source>
        <dbReference type="ARBA" id="ARBA00022558"/>
    </source>
</evidence>
<dbReference type="InterPro" id="IPR037524">
    <property type="entry name" value="PA14/GLEYA"/>
</dbReference>
<proteinExistence type="inferred from homology"/>
<dbReference type="RefSeq" id="WP_057646441.1">
    <property type="nucleotide sequence ID" value="NZ_LLXU01000075.1"/>
</dbReference>
<keyword evidence="9" id="KW-1185">Reference proteome</keyword>
<evidence type="ECO:0000256" key="4">
    <source>
        <dbReference type="ARBA" id="ARBA00022723"/>
    </source>
</evidence>
<feature type="domain" description="PA14" evidence="7">
    <location>
        <begin position="283"/>
        <end position="432"/>
    </location>
</feature>
<name>A0A0R0AES0_9GAMM</name>
<comment type="similarity">
    <text evidence="2">Belongs to the PilY1 family.</text>
</comment>
<dbReference type="Gene3D" id="3.90.182.10">
    <property type="entry name" value="Toxin - Anthrax Protective Antigen,domain 1"/>
    <property type="match status" value="1"/>
</dbReference>
<keyword evidence="3" id="KW-1029">Fimbrium biogenesis</keyword>
<evidence type="ECO:0000256" key="1">
    <source>
        <dbReference type="ARBA" id="ARBA00004561"/>
    </source>
</evidence>